<protein>
    <submittedName>
        <fullName evidence="1">Uncharacterized protein</fullName>
    </submittedName>
</protein>
<comment type="caution">
    <text evidence="1">The sequence shown here is derived from an EMBL/GenBank/DDBJ whole genome shotgun (WGS) entry which is preliminary data.</text>
</comment>
<dbReference type="AlphaFoldDB" id="A0A6V8MMS6"/>
<evidence type="ECO:0000313" key="2">
    <source>
        <dbReference type="Proteomes" id="UP000556026"/>
    </source>
</evidence>
<reference evidence="2" key="1">
    <citation type="submission" date="2020-06" db="EMBL/GenBank/DDBJ databases">
        <title>Draft genomic sequence of Geomonas sp. Red330.</title>
        <authorList>
            <person name="Itoh H."/>
            <person name="Zhenxing X."/>
            <person name="Ushijima N."/>
            <person name="Masuda Y."/>
            <person name="Shiratori Y."/>
            <person name="Senoo K."/>
        </authorList>
    </citation>
    <scope>NUCLEOTIDE SEQUENCE [LARGE SCALE GENOMIC DNA]</scope>
    <source>
        <strain evidence="2">Red330</strain>
    </source>
</reference>
<name>A0A6V8MMS6_9BACT</name>
<sequence>MDDERFSLQDAAGALGISTEAAFRMFTNGLNDMCPLLKPSVWFEEPVELGDVSHLGDEAISCEVDVFPEASEFVSLGGLFQVGNFSSRLPGMLDGNGYLNLRGVPLLKQGRVYQVTTPKHLRKEELIVSSVDLSAFKAAHGITGPVVKSPQLDGNVSDQIRSLVATMRARGVAERGIANEIDLRFPGLTDAKMGGFFTDPNVVTHDGLRRRGQRVRGKVK</sequence>
<proteinExistence type="predicted"/>
<dbReference type="RefSeq" id="WP_183355765.1">
    <property type="nucleotide sequence ID" value="NZ_BLXX01000011.1"/>
</dbReference>
<dbReference type="Proteomes" id="UP000556026">
    <property type="component" value="Unassembled WGS sequence"/>
</dbReference>
<gene>
    <name evidence="1" type="ORF">GMST_32840</name>
</gene>
<evidence type="ECO:0000313" key="1">
    <source>
        <dbReference type="EMBL" id="GFO60959.1"/>
    </source>
</evidence>
<keyword evidence="2" id="KW-1185">Reference proteome</keyword>
<accession>A0A6V8MMS6</accession>
<organism evidence="1 2">
    <name type="scientific">Geomonas silvestris</name>
    <dbReference type="NCBI Taxonomy" id="2740184"/>
    <lineage>
        <taxon>Bacteria</taxon>
        <taxon>Pseudomonadati</taxon>
        <taxon>Thermodesulfobacteriota</taxon>
        <taxon>Desulfuromonadia</taxon>
        <taxon>Geobacterales</taxon>
        <taxon>Geobacteraceae</taxon>
        <taxon>Geomonas</taxon>
    </lineage>
</organism>
<dbReference type="EMBL" id="BLXX01000011">
    <property type="protein sequence ID" value="GFO60959.1"/>
    <property type="molecule type" value="Genomic_DNA"/>
</dbReference>